<dbReference type="SUPFAM" id="SSF46785">
    <property type="entry name" value="Winged helix' DNA-binding domain"/>
    <property type="match status" value="1"/>
</dbReference>
<dbReference type="GO" id="GO:0003700">
    <property type="term" value="F:DNA-binding transcription factor activity"/>
    <property type="evidence" value="ECO:0007669"/>
    <property type="project" value="InterPro"/>
</dbReference>
<dbReference type="RefSeq" id="WP_188895378.1">
    <property type="nucleotide sequence ID" value="NZ_BMMZ01000004.1"/>
</dbReference>
<accession>A0A917S9S9</accession>
<evidence type="ECO:0000313" key="2">
    <source>
        <dbReference type="EMBL" id="GGL63267.1"/>
    </source>
</evidence>
<reference evidence="2" key="2">
    <citation type="submission" date="2020-09" db="EMBL/GenBank/DDBJ databases">
        <authorList>
            <person name="Sun Q."/>
            <person name="Zhou Y."/>
        </authorList>
    </citation>
    <scope>NUCLEOTIDE SEQUENCE</scope>
    <source>
        <strain evidence="2">CGMCC 4.7306</strain>
    </source>
</reference>
<organism evidence="2 3">
    <name type="scientific">Microlunatus endophyticus</name>
    <dbReference type="NCBI Taxonomy" id="1716077"/>
    <lineage>
        <taxon>Bacteria</taxon>
        <taxon>Bacillati</taxon>
        <taxon>Actinomycetota</taxon>
        <taxon>Actinomycetes</taxon>
        <taxon>Propionibacteriales</taxon>
        <taxon>Propionibacteriaceae</taxon>
        <taxon>Microlunatus</taxon>
    </lineage>
</organism>
<dbReference type="PROSITE" id="PS50995">
    <property type="entry name" value="HTH_MARR_2"/>
    <property type="match status" value="1"/>
</dbReference>
<dbReference type="EMBL" id="BMMZ01000004">
    <property type="protein sequence ID" value="GGL63267.1"/>
    <property type="molecule type" value="Genomic_DNA"/>
</dbReference>
<evidence type="ECO:0000259" key="1">
    <source>
        <dbReference type="PROSITE" id="PS50995"/>
    </source>
</evidence>
<protein>
    <recommendedName>
        <fullName evidence="1">HTH marR-type domain-containing protein</fullName>
    </recommendedName>
</protein>
<evidence type="ECO:0000313" key="3">
    <source>
        <dbReference type="Proteomes" id="UP000613840"/>
    </source>
</evidence>
<dbReference type="InterPro" id="IPR000835">
    <property type="entry name" value="HTH_MarR-typ"/>
</dbReference>
<reference evidence="2" key="1">
    <citation type="journal article" date="2014" name="Int. J. Syst. Evol. Microbiol.">
        <title>Complete genome sequence of Corynebacterium casei LMG S-19264T (=DSM 44701T), isolated from a smear-ripened cheese.</title>
        <authorList>
            <consortium name="US DOE Joint Genome Institute (JGI-PGF)"/>
            <person name="Walter F."/>
            <person name="Albersmeier A."/>
            <person name="Kalinowski J."/>
            <person name="Ruckert C."/>
        </authorList>
    </citation>
    <scope>NUCLEOTIDE SEQUENCE</scope>
    <source>
        <strain evidence="2">CGMCC 4.7306</strain>
    </source>
</reference>
<dbReference type="PANTHER" id="PTHR33164">
    <property type="entry name" value="TRANSCRIPTIONAL REGULATOR, MARR FAMILY"/>
    <property type="match status" value="1"/>
</dbReference>
<dbReference type="Proteomes" id="UP000613840">
    <property type="component" value="Unassembled WGS sequence"/>
</dbReference>
<sequence length="155" mass="16976">MTPDLDPDLLSAVEATLWLARVLERTEAPLTTSQFRIMRRAAAGGERAARLAERLAVRKPTLTALADGLVGAGYLVRETDKADRRVVRLYLTASGEQALAETERIYTAKFTELLDDAPDPDALRTLLADLEAARVVRLNSTYPPSTDRLEGVARA</sequence>
<keyword evidence="3" id="KW-1185">Reference proteome</keyword>
<dbReference type="InterPro" id="IPR036388">
    <property type="entry name" value="WH-like_DNA-bd_sf"/>
</dbReference>
<dbReference type="PRINTS" id="PR00598">
    <property type="entry name" value="HTHMARR"/>
</dbReference>
<dbReference type="InterPro" id="IPR036390">
    <property type="entry name" value="WH_DNA-bd_sf"/>
</dbReference>
<gene>
    <name evidence="2" type="ORF">GCM10011575_22190</name>
</gene>
<proteinExistence type="predicted"/>
<dbReference type="Pfam" id="PF01047">
    <property type="entry name" value="MarR"/>
    <property type="match status" value="1"/>
</dbReference>
<dbReference type="GO" id="GO:0006950">
    <property type="term" value="P:response to stress"/>
    <property type="evidence" value="ECO:0007669"/>
    <property type="project" value="TreeGrafter"/>
</dbReference>
<dbReference type="AlphaFoldDB" id="A0A917S9S9"/>
<name>A0A917S9S9_9ACTN</name>
<dbReference type="PANTHER" id="PTHR33164:SF103">
    <property type="entry name" value="REGULATORY PROTEIN MARR"/>
    <property type="match status" value="1"/>
</dbReference>
<feature type="domain" description="HTH marR-type" evidence="1">
    <location>
        <begin position="1"/>
        <end position="132"/>
    </location>
</feature>
<comment type="caution">
    <text evidence="2">The sequence shown here is derived from an EMBL/GenBank/DDBJ whole genome shotgun (WGS) entry which is preliminary data.</text>
</comment>
<dbReference type="Gene3D" id="1.10.10.10">
    <property type="entry name" value="Winged helix-like DNA-binding domain superfamily/Winged helix DNA-binding domain"/>
    <property type="match status" value="1"/>
</dbReference>
<dbReference type="InterPro" id="IPR039422">
    <property type="entry name" value="MarR/SlyA-like"/>
</dbReference>
<dbReference type="SMART" id="SM00347">
    <property type="entry name" value="HTH_MARR"/>
    <property type="match status" value="1"/>
</dbReference>